<accession>A0A0P7ZP42</accession>
<dbReference type="Proteomes" id="UP000050465">
    <property type="component" value="Unassembled WGS sequence"/>
</dbReference>
<gene>
    <name evidence="7" type="ORF">HLUCCA11_05040</name>
</gene>
<dbReference type="GO" id="GO:0016020">
    <property type="term" value="C:membrane"/>
    <property type="evidence" value="ECO:0007669"/>
    <property type="project" value="UniProtKB-SubCell"/>
</dbReference>
<proteinExistence type="predicted"/>
<dbReference type="GO" id="GO:0002098">
    <property type="term" value="P:tRNA wobble uridine modification"/>
    <property type="evidence" value="ECO:0007669"/>
    <property type="project" value="TreeGrafter"/>
</dbReference>
<dbReference type="SUPFAM" id="SSF52540">
    <property type="entry name" value="P-loop containing nucleoside triphosphate hydrolases"/>
    <property type="match status" value="1"/>
</dbReference>
<comment type="subcellular location">
    <subcellularLocation>
        <location evidence="1">Membrane</location>
        <topology evidence="1">Multi-pass membrane protein</topology>
    </subcellularLocation>
</comment>
<evidence type="ECO:0000256" key="1">
    <source>
        <dbReference type="ARBA" id="ARBA00004141"/>
    </source>
</evidence>
<feature type="transmembrane region" description="Helical" evidence="5">
    <location>
        <begin position="42"/>
        <end position="65"/>
    </location>
</feature>
<dbReference type="PANTHER" id="PTHR42714">
    <property type="entry name" value="TRNA MODIFICATION GTPASE GTPBP3"/>
    <property type="match status" value="1"/>
</dbReference>
<comment type="caution">
    <text evidence="7">The sequence shown here is derived from an EMBL/GenBank/DDBJ whole genome shotgun (WGS) entry which is preliminary data.</text>
</comment>
<sequence length="507" mass="54818">MRRSVVLLSAIAFLMILVTLLTTVSSLGQLYRAMATLSPLLAQLIIVLIVLAMAAALGVLTYYAWLFLRPKRNRVVTLPEAPDQVAAVSLQAASQQVSQIEDEIARQALVARSEALAQRLQDQVFQMVVFGLGSAGKTALVNALLGEMAGTVAATLGTTAKAQTYRVALRNSRGDSRGDSRGQESEGAGEILITDTPGLLEAGVFGEARSQVAKGWAVAADLLLFVVDNDLHRVEYEPLAMLVGIGKRSLLVFNKCDRYLPEEKEQILQRLRERTNRLLKAEDVVAIAAKPAPVRLGDGTIVQPDPEISDLIERITTILRREGRDLIAHNLLSQSQQIGEEARFVLAGERSQQADSIVDRYQWIGAGVLAAMPLPGVDMLATAAVNTQMVVELGRVYGIEMSIEEAKPLAVSLAKTMAALSLAKGAMKLLSVGLQVNPATAVASKLVQGASAAYLTRIAGKSFITYFQANQDWGDGGIQAVVEQQYQLNRRDEFVKQFLRSAVEKLT</sequence>
<dbReference type="CDD" id="cd00880">
    <property type="entry name" value="Era_like"/>
    <property type="match status" value="1"/>
</dbReference>
<dbReference type="GO" id="GO:0005525">
    <property type="term" value="F:GTP binding"/>
    <property type="evidence" value="ECO:0007669"/>
    <property type="project" value="InterPro"/>
</dbReference>
<dbReference type="GO" id="GO:0005829">
    <property type="term" value="C:cytosol"/>
    <property type="evidence" value="ECO:0007669"/>
    <property type="project" value="TreeGrafter"/>
</dbReference>
<keyword evidence="2 5" id="KW-0812">Transmembrane</keyword>
<dbReference type="PATRIC" id="fig|1666911.3.peg.3022"/>
<evidence type="ECO:0000256" key="5">
    <source>
        <dbReference type="SAM" id="Phobius"/>
    </source>
</evidence>
<name>A0A0P7ZP42_9CYAN</name>
<evidence type="ECO:0000256" key="4">
    <source>
        <dbReference type="ARBA" id="ARBA00023136"/>
    </source>
</evidence>
<dbReference type="GO" id="GO:0030488">
    <property type="term" value="P:tRNA methylation"/>
    <property type="evidence" value="ECO:0007669"/>
    <property type="project" value="TreeGrafter"/>
</dbReference>
<dbReference type="Gene3D" id="3.40.50.300">
    <property type="entry name" value="P-loop containing nucleotide triphosphate hydrolases"/>
    <property type="match status" value="1"/>
</dbReference>
<dbReference type="InterPro" id="IPR021147">
    <property type="entry name" value="DUF697"/>
</dbReference>
<dbReference type="AlphaFoldDB" id="A0A0P7ZP42"/>
<dbReference type="PANTHER" id="PTHR42714:SF2">
    <property type="entry name" value="TRNA MODIFICATION GTPASE GTPBP3, MITOCHONDRIAL"/>
    <property type="match status" value="1"/>
</dbReference>
<organism evidence="7 8">
    <name type="scientific">Phormidesmis priestleyi Ana</name>
    <dbReference type="NCBI Taxonomy" id="1666911"/>
    <lineage>
        <taxon>Bacteria</taxon>
        <taxon>Bacillati</taxon>
        <taxon>Cyanobacteriota</taxon>
        <taxon>Cyanophyceae</taxon>
        <taxon>Leptolyngbyales</taxon>
        <taxon>Leptolyngbyaceae</taxon>
        <taxon>Phormidesmis</taxon>
    </lineage>
</organism>
<evidence type="ECO:0000313" key="7">
    <source>
        <dbReference type="EMBL" id="KPQ36860.1"/>
    </source>
</evidence>
<dbReference type="Pfam" id="PF05128">
    <property type="entry name" value="DUF697"/>
    <property type="match status" value="1"/>
</dbReference>
<dbReference type="Pfam" id="PF01926">
    <property type="entry name" value="MMR_HSR1"/>
    <property type="match status" value="1"/>
</dbReference>
<protein>
    <submittedName>
        <fullName evidence="7">Small G protein</fullName>
    </submittedName>
</protein>
<evidence type="ECO:0000256" key="2">
    <source>
        <dbReference type="ARBA" id="ARBA00022692"/>
    </source>
</evidence>
<evidence type="ECO:0000256" key="3">
    <source>
        <dbReference type="ARBA" id="ARBA00022989"/>
    </source>
</evidence>
<dbReference type="InterPro" id="IPR006073">
    <property type="entry name" value="GTP-bd"/>
</dbReference>
<reference evidence="7 8" key="1">
    <citation type="submission" date="2015-09" db="EMBL/GenBank/DDBJ databases">
        <title>Identification and resolution of microdiversity through metagenomic sequencing of parallel consortia.</title>
        <authorList>
            <person name="Nelson W.C."/>
            <person name="Romine M.F."/>
            <person name="Lindemann S.R."/>
        </authorList>
    </citation>
    <scope>NUCLEOTIDE SEQUENCE [LARGE SCALE GENOMIC DNA]</scope>
    <source>
        <strain evidence="7">Ana</strain>
    </source>
</reference>
<keyword evidence="4 5" id="KW-0472">Membrane</keyword>
<dbReference type="STRING" id="1666911.HLUCCA11_05040"/>
<keyword evidence="3 5" id="KW-1133">Transmembrane helix</keyword>
<feature type="domain" description="G" evidence="6">
    <location>
        <begin position="127"/>
        <end position="255"/>
    </location>
</feature>
<dbReference type="InterPro" id="IPR027417">
    <property type="entry name" value="P-loop_NTPase"/>
</dbReference>
<evidence type="ECO:0000259" key="6">
    <source>
        <dbReference type="Pfam" id="PF01926"/>
    </source>
</evidence>
<evidence type="ECO:0000313" key="8">
    <source>
        <dbReference type="Proteomes" id="UP000050465"/>
    </source>
</evidence>
<dbReference type="EMBL" id="LJZR01000004">
    <property type="protein sequence ID" value="KPQ36860.1"/>
    <property type="molecule type" value="Genomic_DNA"/>
</dbReference>